<dbReference type="PANTHER" id="PTHR24029:SF0">
    <property type="entry name" value="UVRABC SYSTEM PROTEIN B"/>
    <property type="match status" value="1"/>
</dbReference>
<dbReference type="SUPFAM" id="SSF52540">
    <property type="entry name" value="P-loop containing nucleoside triphosphate hydrolases"/>
    <property type="match status" value="2"/>
</dbReference>
<evidence type="ECO:0000256" key="4">
    <source>
        <dbReference type="ARBA" id="ARBA00022741"/>
    </source>
</evidence>
<name>A0A554JDS8_9BACT</name>
<dbReference type="AlphaFoldDB" id="A0A554JDS8"/>
<dbReference type="SMART" id="SM00487">
    <property type="entry name" value="DEXDc"/>
    <property type="match status" value="1"/>
</dbReference>
<dbReference type="GO" id="GO:0003677">
    <property type="term" value="F:DNA binding"/>
    <property type="evidence" value="ECO:0007669"/>
    <property type="project" value="UniProtKB-UniRule"/>
</dbReference>
<comment type="subunit">
    <text evidence="10 12 13">Forms a heterotetramer with UvrA during the search for lesions. Interacts with UvrC in an incision complex.</text>
</comment>
<accession>A0A554JDS8</accession>
<dbReference type="InterPro" id="IPR036876">
    <property type="entry name" value="UVR_dom_sf"/>
</dbReference>
<evidence type="ECO:0000256" key="8">
    <source>
        <dbReference type="ARBA" id="ARBA00022881"/>
    </source>
</evidence>
<keyword evidence="12 13" id="KW-0742">SOS response</keyword>
<dbReference type="SMART" id="SM00490">
    <property type="entry name" value="HELICc"/>
    <property type="match status" value="1"/>
</dbReference>
<keyword evidence="7 12" id="KW-0067">ATP-binding</keyword>
<feature type="short sequence motif" description="Beta-hairpin" evidence="12">
    <location>
        <begin position="89"/>
        <end position="112"/>
    </location>
</feature>
<evidence type="ECO:0000256" key="10">
    <source>
        <dbReference type="ARBA" id="ARBA00026033"/>
    </source>
</evidence>
<dbReference type="PROSITE" id="PS50151">
    <property type="entry name" value="UVR"/>
    <property type="match status" value="1"/>
</dbReference>
<keyword evidence="3 12" id="KW-0963">Cytoplasm</keyword>
<dbReference type="CDD" id="cd17916">
    <property type="entry name" value="DEXHc_UvrB"/>
    <property type="match status" value="1"/>
</dbReference>
<dbReference type="InterPro" id="IPR001650">
    <property type="entry name" value="Helicase_C-like"/>
</dbReference>
<dbReference type="InterPro" id="IPR027417">
    <property type="entry name" value="P-loop_NTPase"/>
</dbReference>
<evidence type="ECO:0000256" key="5">
    <source>
        <dbReference type="ARBA" id="ARBA00022763"/>
    </source>
</evidence>
<evidence type="ECO:0000256" key="9">
    <source>
        <dbReference type="ARBA" id="ARBA00023204"/>
    </source>
</evidence>
<feature type="domain" description="Helicase C-terminal" evidence="16">
    <location>
        <begin position="426"/>
        <end position="588"/>
    </location>
</feature>
<dbReference type="Pfam" id="PF02151">
    <property type="entry name" value="UVR"/>
    <property type="match status" value="1"/>
</dbReference>
<dbReference type="GO" id="GO:0009381">
    <property type="term" value="F:excinuclease ABC activity"/>
    <property type="evidence" value="ECO:0007669"/>
    <property type="project" value="UniProtKB-UniRule"/>
</dbReference>
<dbReference type="InterPro" id="IPR006935">
    <property type="entry name" value="Helicase/UvrB_N"/>
</dbReference>
<feature type="domain" description="Helicase ATP-binding" evidence="15">
    <location>
        <begin position="23"/>
        <end position="262"/>
    </location>
</feature>
<evidence type="ECO:0000256" key="2">
    <source>
        <dbReference type="ARBA" id="ARBA00008533"/>
    </source>
</evidence>
<dbReference type="HAMAP" id="MF_00204">
    <property type="entry name" value="UvrB"/>
    <property type="match status" value="1"/>
</dbReference>
<dbReference type="InterPro" id="IPR014001">
    <property type="entry name" value="Helicase_ATP-bd"/>
</dbReference>
<evidence type="ECO:0000313" key="17">
    <source>
        <dbReference type="EMBL" id="TSC66454.1"/>
    </source>
</evidence>
<evidence type="ECO:0000256" key="6">
    <source>
        <dbReference type="ARBA" id="ARBA00022769"/>
    </source>
</evidence>
<dbReference type="InterPro" id="IPR041471">
    <property type="entry name" value="UvrB_inter"/>
</dbReference>
<dbReference type="GO" id="GO:0009380">
    <property type="term" value="C:excinuclease repair complex"/>
    <property type="evidence" value="ECO:0007669"/>
    <property type="project" value="InterPro"/>
</dbReference>
<evidence type="ECO:0000256" key="12">
    <source>
        <dbReference type="HAMAP-Rule" id="MF_00204"/>
    </source>
</evidence>
<evidence type="ECO:0000259" key="14">
    <source>
        <dbReference type="PROSITE" id="PS50151"/>
    </source>
</evidence>
<dbReference type="PROSITE" id="PS51194">
    <property type="entry name" value="HELICASE_CTER"/>
    <property type="match status" value="1"/>
</dbReference>
<dbReference type="NCBIfam" id="NF003673">
    <property type="entry name" value="PRK05298.1"/>
    <property type="match status" value="1"/>
</dbReference>
<keyword evidence="4 12" id="KW-0547">Nucleotide-binding</keyword>
<dbReference type="GO" id="GO:0005737">
    <property type="term" value="C:cytoplasm"/>
    <property type="evidence" value="ECO:0007669"/>
    <property type="project" value="UniProtKB-SubCell"/>
</dbReference>
<dbReference type="InterPro" id="IPR024759">
    <property type="entry name" value="UvrB_YAD/RRR_dom"/>
</dbReference>
<comment type="caution">
    <text evidence="17">The sequence shown here is derived from an EMBL/GenBank/DDBJ whole genome shotgun (WGS) entry which is preliminary data.</text>
</comment>
<reference evidence="17 18" key="1">
    <citation type="submission" date="2017-08" db="EMBL/GenBank/DDBJ databases">
        <title>Mechanisms for carbon and nitrogen cycling indicate functional differentiation within the Candidate Phyla Radiation.</title>
        <authorList>
            <person name="Danczak R.E."/>
            <person name="Johnston M.D."/>
            <person name="Kenah C."/>
            <person name="Slattery M."/>
            <person name="Wrighton K.C."/>
            <person name="Wilkins M.J."/>
        </authorList>
    </citation>
    <scope>NUCLEOTIDE SEQUENCE [LARGE SCALE GENOMIC DNA]</scope>
    <source>
        <strain evidence="17">Gr01-1014_85</strain>
    </source>
</reference>
<comment type="function">
    <text evidence="12">The UvrABC repair system catalyzes the recognition and processing of DNA lesions. A damage recognition complex composed of 2 UvrA and 2 UvrB subunits scans DNA for abnormalities. Upon binding of the UvrA(2)B(2) complex to a putative damaged site, the DNA wraps around one UvrB monomer. DNA wrap is dependent on ATP binding by UvrB and probably causes local melting of the DNA helix, facilitating insertion of UvrB beta-hairpin between the DNA strands. Then UvrB probes one DNA strand for the presence of a lesion. If a lesion is found the UvrA subunits dissociate and the UvrB-DNA preincision complex is formed. This complex is subsequently bound by UvrC and the second UvrB is released. If no lesion is found, the DNA wraps around the other UvrB subunit that will check the other stand for damage.</text>
</comment>
<dbReference type="Proteomes" id="UP000316253">
    <property type="component" value="Unassembled WGS sequence"/>
</dbReference>
<dbReference type="Gene3D" id="4.10.860.10">
    <property type="entry name" value="UVR domain"/>
    <property type="match status" value="1"/>
</dbReference>
<evidence type="ECO:0000256" key="13">
    <source>
        <dbReference type="RuleBase" id="RU003587"/>
    </source>
</evidence>
<dbReference type="Pfam" id="PF17757">
    <property type="entry name" value="UvrB_inter"/>
    <property type="match status" value="1"/>
</dbReference>
<sequence>MFKLVSSYQPAGSQPAAIRSLVQGLAELQTKQTLLGVTGSGKTFTIANVIAQTQRPTLVISHNKTLAAQLTNEFRQFFPENAVEYFVSYYDYYQPEAYVPGRDLYIEKESQINEEIDRLRHSATQALLSRRDVIIVASVSCIYGIGAKESYQQATIELSVGQELSRAELIRQLVELQYQRNETELRRGTFRSKGNTVELMPTNREIIIRLELDRQGLALIEFVDPINRTSLSRQEQLVIFSAKHFVANQQFLPQALNNIESELTERLRLLESQGKLLEAERLKRRTRYDLAMIRELGYCTGIENYSRQLEGRLAGSSPTTLLDYFPEDFLVVIDESHVTLPRGEGMYAGDRARKDNLIDYGFRLPSAADNRPLKYTEFEAKLNQVIYVSATPGEYELESSNQVVEQLIRPTGLLDPELVVRPAKDQVQDFVQEVTAEVKLGRRVLATTLTRKMAEDLAGYLNQTGLKARFLHYEVETLDRIETLRDLRQGKYDCLIGVNLLREGLDLPEVSLVAILDADKEGFLRSTTSLIQIIGRAARNLSGRVLLYADTITPSLERAIDETNRRREIQASYNREHNISPESILKNISSIADGREKPTFERQVRDWTPELLIHQDIEQVIKSKQAEMKLAARELQFELAALLRDEIQELRQMSRVSRNK</sequence>
<evidence type="ECO:0000256" key="7">
    <source>
        <dbReference type="ARBA" id="ARBA00022840"/>
    </source>
</evidence>
<dbReference type="Pfam" id="PF00271">
    <property type="entry name" value="Helicase_C"/>
    <property type="match status" value="1"/>
</dbReference>
<dbReference type="InterPro" id="IPR001943">
    <property type="entry name" value="UVR_dom"/>
</dbReference>
<evidence type="ECO:0000313" key="18">
    <source>
        <dbReference type="Proteomes" id="UP000316253"/>
    </source>
</evidence>
<dbReference type="NCBIfam" id="TIGR00631">
    <property type="entry name" value="uvrb"/>
    <property type="match status" value="1"/>
</dbReference>
<comment type="subcellular location">
    <subcellularLocation>
        <location evidence="1 12 13">Cytoplasm</location>
    </subcellularLocation>
</comment>
<evidence type="ECO:0000259" key="16">
    <source>
        <dbReference type="PROSITE" id="PS51194"/>
    </source>
</evidence>
<dbReference type="Pfam" id="PF12344">
    <property type="entry name" value="UvrB"/>
    <property type="match status" value="1"/>
</dbReference>
<dbReference type="EMBL" id="VMFD01000006">
    <property type="protein sequence ID" value="TSC66454.1"/>
    <property type="molecule type" value="Genomic_DNA"/>
</dbReference>
<evidence type="ECO:0000256" key="11">
    <source>
        <dbReference type="ARBA" id="ARBA00029504"/>
    </source>
</evidence>
<keyword evidence="6 12" id="KW-0228">DNA excision</keyword>
<keyword evidence="5 12" id="KW-0227">DNA damage</keyword>
<dbReference type="Pfam" id="PF04851">
    <property type="entry name" value="ResIII"/>
    <property type="match status" value="1"/>
</dbReference>
<dbReference type="SUPFAM" id="SSF46600">
    <property type="entry name" value="C-terminal UvrC-binding domain of UvrB"/>
    <property type="match status" value="1"/>
</dbReference>
<organism evidence="17 18">
    <name type="scientific">Candidatus Berkelbacteria bacterium Gr01-1014_85</name>
    <dbReference type="NCBI Taxonomy" id="2017150"/>
    <lineage>
        <taxon>Bacteria</taxon>
        <taxon>Candidatus Berkelbacteria</taxon>
    </lineage>
</organism>
<gene>
    <name evidence="12" type="primary">uvrB</name>
    <name evidence="17" type="ORF">CEO22_96</name>
</gene>
<dbReference type="Gene3D" id="3.40.50.300">
    <property type="entry name" value="P-loop containing nucleotide triphosphate hydrolases"/>
    <property type="match status" value="3"/>
</dbReference>
<dbReference type="GO" id="GO:0006289">
    <property type="term" value="P:nucleotide-excision repair"/>
    <property type="evidence" value="ECO:0007669"/>
    <property type="project" value="UniProtKB-UniRule"/>
</dbReference>
<dbReference type="GO" id="GO:0016887">
    <property type="term" value="F:ATP hydrolysis activity"/>
    <property type="evidence" value="ECO:0007669"/>
    <property type="project" value="InterPro"/>
</dbReference>
<comment type="domain">
    <text evidence="12">The beta-hairpin motif is involved in DNA binding.</text>
</comment>
<dbReference type="GO" id="GO:0009432">
    <property type="term" value="P:SOS response"/>
    <property type="evidence" value="ECO:0007669"/>
    <property type="project" value="UniProtKB-UniRule"/>
</dbReference>
<evidence type="ECO:0000259" key="15">
    <source>
        <dbReference type="PROSITE" id="PS51192"/>
    </source>
</evidence>
<dbReference type="PANTHER" id="PTHR24029">
    <property type="entry name" value="UVRABC SYSTEM PROTEIN B"/>
    <property type="match status" value="1"/>
</dbReference>
<dbReference type="InterPro" id="IPR004807">
    <property type="entry name" value="UvrB"/>
</dbReference>
<comment type="similarity">
    <text evidence="2 12 13">Belongs to the UvrB family.</text>
</comment>
<protein>
    <recommendedName>
        <fullName evidence="11 12">UvrABC system protein B</fullName>
        <shortName evidence="12">Protein UvrB</shortName>
    </recommendedName>
    <alternativeName>
        <fullName evidence="12">Excinuclease ABC subunit B</fullName>
    </alternativeName>
</protein>
<feature type="binding site" evidence="12">
    <location>
        <begin position="36"/>
        <end position="43"/>
    </location>
    <ligand>
        <name>ATP</name>
        <dbReference type="ChEBI" id="CHEBI:30616"/>
    </ligand>
</feature>
<feature type="domain" description="UVR" evidence="14">
    <location>
        <begin position="618"/>
        <end position="653"/>
    </location>
</feature>
<keyword evidence="8 12" id="KW-0267">Excision nuclease</keyword>
<proteinExistence type="inferred from homology"/>
<dbReference type="GO" id="GO:0005524">
    <property type="term" value="F:ATP binding"/>
    <property type="evidence" value="ECO:0007669"/>
    <property type="project" value="UniProtKB-UniRule"/>
</dbReference>
<evidence type="ECO:0000256" key="3">
    <source>
        <dbReference type="ARBA" id="ARBA00022490"/>
    </source>
</evidence>
<evidence type="ECO:0000256" key="1">
    <source>
        <dbReference type="ARBA" id="ARBA00004496"/>
    </source>
</evidence>
<keyword evidence="9 12" id="KW-0234">DNA repair</keyword>
<dbReference type="PROSITE" id="PS51192">
    <property type="entry name" value="HELICASE_ATP_BIND_1"/>
    <property type="match status" value="1"/>
</dbReference>